<reference evidence="2 3" key="1">
    <citation type="submission" date="2018-07" db="EMBL/GenBank/DDBJ databases">
        <title>Freshwater and sediment microbial communities from various areas in North America, analyzing microbe dynamics in response to fracking.</title>
        <authorList>
            <person name="Lamendella R."/>
        </authorList>
    </citation>
    <scope>NUCLEOTIDE SEQUENCE [LARGE SCALE GENOMIC DNA]</scope>
    <source>
        <strain evidence="2 3">105B</strain>
    </source>
</reference>
<sequence>MNVGVKALSAAVALVCALPVSADETVNSRETVQAMLQDFATGYVDAEIQSSCLIQTTTENREYVANEAECRESLIELHSVLSESEGLDNQIDQVKRFRAQYGI</sequence>
<feature type="signal peptide" evidence="1">
    <location>
        <begin position="1"/>
        <end position="22"/>
    </location>
</feature>
<evidence type="ECO:0000313" key="2">
    <source>
        <dbReference type="EMBL" id="RCW64071.1"/>
    </source>
</evidence>
<evidence type="ECO:0000313" key="3">
    <source>
        <dbReference type="Proteomes" id="UP000253647"/>
    </source>
</evidence>
<name>A0A368X7U0_MARNT</name>
<evidence type="ECO:0008006" key="4">
    <source>
        <dbReference type="Google" id="ProtNLM"/>
    </source>
</evidence>
<comment type="caution">
    <text evidence="2">The sequence shown here is derived from an EMBL/GenBank/DDBJ whole genome shotgun (WGS) entry which is preliminary data.</text>
</comment>
<keyword evidence="1" id="KW-0732">Signal</keyword>
<accession>A0A368X7U0</accession>
<dbReference type="RefSeq" id="WP_114435180.1">
    <property type="nucleotide sequence ID" value="NZ_QPJI01000016.1"/>
</dbReference>
<dbReference type="EMBL" id="QPJI01000016">
    <property type="protein sequence ID" value="RCW64071.1"/>
    <property type="molecule type" value="Genomic_DNA"/>
</dbReference>
<protein>
    <recommendedName>
        <fullName evidence="4">UrcA family protein</fullName>
    </recommendedName>
</protein>
<proteinExistence type="predicted"/>
<dbReference type="Proteomes" id="UP000253647">
    <property type="component" value="Unassembled WGS sequence"/>
</dbReference>
<gene>
    <name evidence="2" type="ORF">DET61_116112</name>
</gene>
<organism evidence="2 3">
    <name type="scientific">Marinobacter nauticus</name>
    <name type="common">Marinobacter hydrocarbonoclasticus</name>
    <name type="synonym">Marinobacter aquaeolei</name>
    <dbReference type="NCBI Taxonomy" id="2743"/>
    <lineage>
        <taxon>Bacteria</taxon>
        <taxon>Pseudomonadati</taxon>
        <taxon>Pseudomonadota</taxon>
        <taxon>Gammaproteobacteria</taxon>
        <taxon>Pseudomonadales</taxon>
        <taxon>Marinobacteraceae</taxon>
        <taxon>Marinobacter</taxon>
    </lineage>
</organism>
<dbReference type="AlphaFoldDB" id="A0A368X7U0"/>
<evidence type="ECO:0000256" key="1">
    <source>
        <dbReference type="SAM" id="SignalP"/>
    </source>
</evidence>
<feature type="chain" id="PRO_5016875803" description="UrcA family protein" evidence="1">
    <location>
        <begin position="23"/>
        <end position="103"/>
    </location>
</feature>